<accession>C0D869</accession>
<dbReference type="Gene3D" id="3.40.50.2030">
    <property type="match status" value="2"/>
</dbReference>
<dbReference type="NCBIfam" id="TIGR01702">
    <property type="entry name" value="CO_DH_cata"/>
    <property type="match status" value="1"/>
</dbReference>
<dbReference type="GO" id="GO:0004601">
    <property type="term" value="F:peroxidase activity"/>
    <property type="evidence" value="ECO:0007669"/>
    <property type="project" value="TreeGrafter"/>
</dbReference>
<feature type="binding site" evidence="10">
    <location>
        <position position="522"/>
    </location>
    <ligand>
        <name>[Ni-4Fe-4S] cluster</name>
        <dbReference type="ChEBI" id="CHEBI:47739"/>
    </ligand>
</feature>
<dbReference type="PIRSF" id="PIRSF005023">
    <property type="entry name" value="CODH"/>
    <property type="match status" value="1"/>
</dbReference>
<keyword evidence="3 10" id="KW-0533">Nickel</keyword>
<dbReference type="GO" id="GO:0050418">
    <property type="term" value="F:hydroxylamine reductase activity"/>
    <property type="evidence" value="ECO:0007669"/>
    <property type="project" value="TreeGrafter"/>
</dbReference>
<evidence type="ECO:0000256" key="5">
    <source>
        <dbReference type="ARBA" id="ARBA00023002"/>
    </source>
</evidence>
<name>C0D869_9FIRM</name>
<feature type="binding site" evidence="10">
    <location>
        <position position="491"/>
    </location>
    <ligand>
        <name>[Ni-4Fe-4S] cluster</name>
        <dbReference type="ChEBI" id="CHEBI:47739"/>
    </ligand>
</feature>
<proteinExistence type="predicted"/>
<dbReference type="PANTHER" id="PTHR30109">
    <property type="entry name" value="HYDROXYLAMINE REDUCTASE"/>
    <property type="match status" value="1"/>
</dbReference>
<evidence type="ECO:0000256" key="3">
    <source>
        <dbReference type="ARBA" id="ARBA00022596"/>
    </source>
</evidence>
<evidence type="ECO:0000256" key="9">
    <source>
        <dbReference type="PIRNR" id="PIRNR005023"/>
    </source>
</evidence>
<keyword evidence="4 9" id="KW-0479">Metal-binding</keyword>
<dbReference type="InterPro" id="IPR016099">
    <property type="entry name" value="Prismane-like_a/b-sand"/>
</dbReference>
<keyword evidence="7 9" id="KW-0411">Iron-sulfur</keyword>
<evidence type="ECO:0000256" key="1">
    <source>
        <dbReference type="ARBA" id="ARBA00001966"/>
    </source>
</evidence>
<dbReference type="InterPro" id="IPR016101">
    <property type="entry name" value="CO_DH_a-bundle"/>
</dbReference>
<feature type="binding site" evidence="10">
    <location>
        <position position="563"/>
    </location>
    <ligand>
        <name>[Ni-4Fe-4S] cluster</name>
        <dbReference type="ChEBI" id="CHEBI:47739"/>
    </ligand>
</feature>
<feature type="binding site" evidence="10">
    <location>
        <position position="84"/>
    </location>
    <ligand>
        <name>[4Fe-4S] cluster</name>
        <dbReference type="ChEBI" id="CHEBI:49883"/>
        <label>1</label>
        <note>ligand shared between dimeric partners</note>
    </ligand>
</feature>
<dbReference type="InterPro" id="IPR004137">
    <property type="entry name" value="HCP/CODH"/>
</dbReference>
<dbReference type="GO" id="GO:0051539">
    <property type="term" value="F:4 iron, 4 sulfur cluster binding"/>
    <property type="evidence" value="ECO:0007669"/>
    <property type="project" value="UniProtKB-UniRule"/>
</dbReference>
<keyword evidence="12" id="KW-1185">Reference proteome</keyword>
<dbReference type="EC" id="1.2.7.4" evidence="9"/>
<keyword evidence="5 9" id="KW-0560">Oxidoreductase</keyword>
<dbReference type="GO" id="GO:0016151">
    <property type="term" value="F:nickel cation binding"/>
    <property type="evidence" value="ECO:0007669"/>
    <property type="project" value="InterPro"/>
</dbReference>
<evidence type="ECO:0000313" key="12">
    <source>
        <dbReference type="Proteomes" id="UP000004756"/>
    </source>
</evidence>
<comment type="caution">
    <text evidence="11">The sequence shown here is derived from an EMBL/GenBank/DDBJ whole genome shotgun (WGS) entry which is preliminary data.</text>
</comment>
<keyword evidence="6 9" id="KW-0408">Iron</keyword>
<feature type="binding site" evidence="10">
    <location>
        <position position="112"/>
    </location>
    <ligand>
        <name>[4Fe-4S] cluster</name>
        <dbReference type="ChEBI" id="CHEBI:49883"/>
        <label>2</label>
    </ligand>
</feature>
<dbReference type="GO" id="GO:0042542">
    <property type="term" value="P:response to hydrogen peroxide"/>
    <property type="evidence" value="ECO:0007669"/>
    <property type="project" value="TreeGrafter"/>
</dbReference>
<feature type="binding site" evidence="10">
    <location>
        <position position="101"/>
    </location>
    <ligand>
        <name>[4Fe-4S] cluster</name>
        <dbReference type="ChEBI" id="CHEBI:49883"/>
        <label>2</label>
    </ligand>
</feature>
<feature type="binding site" evidence="10">
    <location>
        <position position="336"/>
    </location>
    <ligand>
        <name>[Ni-4Fe-4S] cluster</name>
        <dbReference type="ChEBI" id="CHEBI:47739"/>
    </ligand>
</feature>
<evidence type="ECO:0000256" key="4">
    <source>
        <dbReference type="ARBA" id="ARBA00022723"/>
    </source>
</evidence>
<dbReference type="HOGENOM" id="CLU_030631_0_0_9"/>
<reference evidence="11 12" key="1">
    <citation type="submission" date="2009-02" db="EMBL/GenBank/DDBJ databases">
        <title>Draft genome sequence of Clostridium asparagiforme (DSM 15981).</title>
        <authorList>
            <person name="Sudarsanam P."/>
            <person name="Ley R."/>
            <person name="Guruge J."/>
            <person name="Turnbaugh P.J."/>
            <person name="Mahowald M."/>
            <person name="Liep D."/>
            <person name="Gordon J."/>
        </authorList>
    </citation>
    <scope>NUCLEOTIDE SEQUENCE [LARGE SCALE GENOMIC DNA]</scope>
    <source>
        <strain evidence="11 12">DSM 15981</strain>
    </source>
</reference>
<protein>
    <recommendedName>
        <fullName evidence="9">Carbon monoxide dehydrogenase</fullName>
        <ecNumber evidence="9">1.2.7.4</ecNumber>
    </recommendedName>
</protein>
<dbReference type="EMBL" id="ACCJ01000448">
    <property type="protein sequence ID" value="EEG52456.1"/>
    <property type="molecule type" value="Genomic_DNA"/>
</dbReference>
<dbReference type="InterPro" id="IPR010047">
    <property type="entry name" value="CODH"/>
</dbReference>
<feature type="binding site" evidence="10">
    <location>
        <position position="92"/>
    </location>
    <ligand>
        <name>[4Fe-4S] cluster</name>
        <dbReference type="ChEBI" id="CHEBI:49883"/>
        <label>1</label>
        <note>ligand shared between dimeric partners</note>
    </ligand>
</feature>
<dbReference type="AlphaFoldDB" id="C0D869"/>
<dbReference type="GO" id="GO:0006091">
    <property type="term" value="P:generation of precursor metabolites and energy"/>
    <property type="evidence" value="ECO:0007669"/>
    <property type="project" value="InterPro"/>
</dbReference>
<feature type="binding site" evidence="10">
    <location>
        <position position="96"/>
    </location>
    <ligand>
        <name>[4Fe-4S] cluster</name>
        <dbReference type="ChEBI" id="CHEBI:49883"/>
        <label>2</label>
    </ligand>
</feature>
<comment type="catalytic activity">
    <reaction evidence="8 9">
        <text>CO + 2 oxidized [2Fe-2S]-[ferredoxin] + H2O = 2 reduced [2Fe-2S]-[ferredoxin] + CO2 + 2 H(+)</text>
        <dbReference type="Rhea" id="RHEA:21040"/>
        <dbReference type="Rhea" id="RHEA-COMP:10000"/>
        <dbReference type="Rhea" id="RHEA-COMP:10001"/>
        <dbReference type="ChEBI" id="CHEBI:15377"/>
        <dbReference type="ChEBI" id="CHEBI:15378"/>
        <dbReference type="ChEBI" id="CHEBI:16526"/>
        <dbReference type="ChEBI" id="CHEBI:17245"/>
        <dbReference type="ChEBI" id="CHEBI:33737"/>
        <dbReference type="ChEBI" id="CHEBI:33738"/>
        <dbReference type="EC" id="1.2.7.4"/>
    </reaction>
</comment>
<keyword evidence="2 9" id="KW-0004">4Fe-4S</keyword>
<feature type="binding site" evidence="10">
    <location>
        <position position="300"/>
    </location>
    <ligand>
        <name>[Ni-4Fe-4S] cluster</name>
        <dbReference type="ChEBI" id="CHEBI:47739"/>
    </ligand>
</feature>
<organism evidence="11 12">
    <name type="scientific">[Clostridium] asparagiforme DSM 15981</name>
    <dbReference type="NCBI Taxonomy" id="518636"/>
    <lineage>
        <taxon>Bacteria</taxon>
        <taxon>Bacillati</taxon>
        <taxon>Bacillota</taxon>
        <taxon>Clostridia</taxon>
        <taxon>Lachnospirales</taxon>
        <taxon>Lachnospiraceae</taxon>
        <taxon>Enterocloster</taxon>
    </lineage>
</organism>
<dbReference type="PANTHER" id="PTHR30109:SF4">
    <property type="entry name" value="CARBON MONOXIDE DEHYDROGENASE"/>
    <property type="match status" value="1"/>
</dbReference>
<evidence type="ECO:0000256" key="10">
    <source>
        <dbReference type="PIRSR" id="PIRSR005023-1"/>
    </source>
</evidence>
<dbReference type="InterPro" id="IPR011254">
    <property type="entry name" value="Prismane-like_sf"/>
</dbReference>
<feature type="binding site" evidence="10">
    <location>
        <position position="380"/>
    </location>
    <ligand>
        <name>[Ni-4Fe-4S] cluster</name>
        <dbReference type="ChEBI" id="CHEBI:47739"/>
    </ligand>
</feature>
<dbReference type="SUPFAM" id="SSF56821">
    <property type="entry name" value="Prismane protein-like"/>
    <property type="match status" value="1"/>
</dbReference>
<sequence>MFFVYFKAIARMQRQRSIAYNKNPCASNPRRAATKIPSNRRYLFMNNCYSCTTCKSADKPLEGYIAELPMETSHHRVEGQSVKCGFGLQGVCCRLCSNGPCRITPEAPHGICGASADVIVARNFLRAVASGSGCYIHVIETTALNLKNTAQCGGEIKGPNALKHLCELFGIPEGDPHEQAAAVAQAVLDDLYKPDYEPMELTKKLAYAPRLKRWEELGILPGGAKSEVCSGVVKCSTNLNSDPVDMLLHCLKLGISTGVYGLMLTNLLNDVMLGEPEITKAPVGLNVIDSDYVNIMITGHQHSIFVHLQEKLRSEEVQNRAVAAGAKGIRLVGCTCVGQDLQLRGVHYEDIFSGHAGNNYTSEAVLATGAIDAVLSEFNCTLPGIEPICDSLQIKQICLDDVAKKKNAELKPFVFEDREQISEEIISEVLNAYKARRQCVPLNLFADHGNRDTVTGVSEVSLKKFLGGSWQPLIDLIVSGDIKGVAGVVGCSNLTAGGHDVLTVELTKELIARDIIVLTAGCSSGGLENCGLMTPDAAKLAGPKLRAVCESLGIPPVLNFGPCLAIGRLEMVATQLAEALKVDIPDLPLVLSAAQWLEEQALADGAFGLALGLPLHLGLPPFITGSSLVTQVLTEDMRELTGGQVIVNGDAKASADILERIIEDKRKTLNI</sequence>
<evidence type="ECO:0000256" key="2">
    <source>
        <dbReference type="ARBA" id="ARBA00022485"/>
    </source>
</evidence>
<evidence type="ECO:0000313" key="11">
    <source>
        <dbReference type="EMBL" id="EEG52456.1"/>
    </source>
</evidence>
<evidence type="ECO:0000256" key="8">
    <source>
        <dbReference type="ARBA" id="ARBA00048733"/>
    </source>
</evidence>
<gene>
    <name evidence="11" type="primary">cooS</name>
    <name evidence="11" type="ORF">CLOSTASPAR_05467</name>
</gene>
<dbReference type="Gene3D" id="1.20.1270.30">
    <property type="match status" value="1"/>
</dbReference>
<evidence type="ECO:0000256" key="7">
    <source>
        <dbReference type="ARBA" id="ARBA00023014"/>
    </source>
</evidence>
<comment type="cofactor">
    <cofactor evidence="1">
        <name>[4Fe-4S] cluster</name>
        <dbReference type="ChEBI" id="CHEBI:49883"/>
    </cofactor>
</comment>
<dbReference type="Pfam" id="PF03063">
    <property type="entry name" value="Prismane"/>
    <property type="match status" value="1"/>
</dbReference>
<dbReference type="GO" id="GO:0043885">
    <property type="term" value="F:anaerobic carbon-monoxide dehydrogenase activity"/>
    <property type="evidence" value="ECO:0007669"/>
    <property type="project" value="UniProtKB-UniRule"/>
</dbReference>
<evidence type="ECO:0000256" key="6">
    <source>
        <dbReference type="ARBA" id="ARBA00023004"/>
    </source>
</evidence>
<feature type="binding site" evidence="10">
    <location>
        <position position="93"/>
    </location>
    <ligand>
        <name>[4Fe-4S] cluster</name>
        <dbReference type="ChEBI" id="CHEBI:49883"/>
        <label>2</label>
    </ligand>
</feature>
<dbReference type="Proteomes" id="UP000004756">
    <property type="component" value="Unassembled WGS sequence"/>
</dbReference>